<proteinExistence type="predicted"/>
<evidence type="ECO:0000256" key="2">
    <source>
        <dbReference type="PIRSR" id="PIRSR613078-2"/>
    </source>
</evidence>
<dbReference type="SMART" id="SM00855">
    <property type="entry name" value="PGAM"/>
    <property type="match status" value="1"/>
</dbReference>
<evidence type="ECO:0000313" key="4">
    <source>
        <dbReference type="Proteomes" id="UP000005316"/>
    </source>
</evidence>
<dbReference type="SUPFAM" id="SSF53254">
    <property type="entry name" value="Phosphoglycerate mutase-like"/>
    <property type="match status" value="1"/>
</dbReference>
<dbReference type="Pfam" id="PF00300">
    <property type="entry name" value="His_Phos_1"/>
    <property type="match status" value="1"/>
</dbReference>
<name>F9DTC1_9BACL</name>
<dbReference type="EC" id="5.4.2.-" evidence="3"/>
<dbReference type="AlphaFoldDB" id="F9DTC1"/>
<comment type="caution">
    <text evidence="3">The sequence shown here is derived from an EMBL/GenBank/DDBJ whole genome shotgun (WGS) entry which is preliminary data.</text>
</comment>
<dbReference type="CDD" id="cd07067">
    <property type="entry name" value="HP_PGM_like"/>
    <property type="match status" value="1"/>
</dbReference>
<dbReference type="InterPro" id="IPR029033">
    <property type="entry name" value="His_PPase_superfam"/>
</dbReference>
<feature type="active site" description="Proton donor/acceptor" evidence="1">
    <location>
        <position position="93"/>
    </location>
</feature>
<dbReference type="EMBL" id="AFPZ01000065">
    <property type="protein sequence ID" value="EGQ25967.1"/>
    <property type="molecule type" value="Genomic_DNA"/>
</dbReference>
<dbReference type="STRING" id="759851.SAMN04244570_3634"/>
<protein>
    <submittedName>
        <fullName evidence="3">Phosphoglycerate mutase/fructose-2,6-bisphosphatase</fullName>
        <ecNumber evidence="3">5.4.2.-</ecNumber>
    </submittedName>
</protein>
<dbReference type="GO" id="GO:0005737">
    <property type="term" value="C:cytoplasm"/>
    <property type="evidence" value="ECO:0007669"/>
    <property type="project" value="TreeGrafter"/>
</dbReference>
<dbReference type="Proteomes" id="UP000005316">
    <property type="component" value="Unassembled WGS sequence"/>
</dbReference>
<evidence type="ECO:0000313" key="3">
    <source>
        <dbReference type="EMBL" id="EGQ25967.1"/>
    </source>
</evidence>
<dbReference type="HOGENOM" id="CLU_033323_8_4_9"/>
<evidence type="ECO:0000256" key="1">
    <source>
        <dbReference type="PIRSR" id="PIRSR613078-1"/>
    </source>
</evidence>
<dbReference type="GO" id="GO:0016853">
    <property type="term" value="F:isomerase activity"/>
    <property type="evidence" value="ECO:0007669"/>
    <property type="project" value="UniProtKB-KW"/>
</dbReference>
<accession>F9DTC1</accession>
<sequence>MYDDVLGEIALTIIGFVRHGQTAWNKEGRVQGSSNIPLNDEGVQAAEKLATRLEGEHWDVIVTSPMNRAKHTAEILAARMPNVKVVEDDRVRERSSGLIEGTTEQERVRKWGPDWRELNMQFETADSVVARGMEFVEEQIHMNPDKRILVVSHGSFIKRMIVTLLEDDRYAVTIDNTSLTIIDVEGKSCSLLNCTAHLAGGTNGDTV</sequence>
<keyword evidence="3" id="KW-0413">Isomerase</keyword>
<dbReference type="GO" id="GO:0016791">
    <property type="term" value="F:phosphatase activity"/>
    <property type="evidence" value="ECO:0007669"/>
    <property type="project" value="TreeGrafter"/>
</dbReference>
<dbReference type="PANTHER" id="PTHR48100">
    <property type="entry name" value="BROAD-SPECIFICITY PHOSPHATASE YOR283W-RELATED"/>
    <property type="match status" value="1"/>
</dbReference>
<gene>
    <name evidence="3" type="primary">gpmB</name>
    <name evidence="3" type="ORF">HMPREF9372_2052</name>
</gene>
<dbReference type="PANTHER" id="PTHR48100:SF1">
    <property type="entry name" value="HISTIDINE PHOSPHATASE FAMILY PROTEIN-RELATED"/>
    <property type="match status" value="1"/>
</dbReference>
<dbReference type="InterPro" id="IPR013078">
    <property type="entry name" value="His_Pase_superF_clade-1"/>
</dbReference>
<feature type="active site" description="Tele-phosphohistidine intermediate" evidence="1">
    <location>
        <position position="19"/>
    </location>
</feature>
<feature type="binding site" evidence="2">
    <location>
        <begin position="18"/>
        <end position="25"/>
    </location>
    <ligand>
        <name>substrate</name>
    </ligand>
</feature>
<organism evidence="3 4">
    <name type="scientific">Sporosarcina newyorkensis 2681</name>
    <dbReference type="NCBI Taxonomy" id="1027292"/>
    <lineage>
        <taxon>Bacteria</taxon>
        <taxon>Bacillati</taxon>
        <taxon>Bacillota</taxon>
        <taxon>Bacilli</taxon>
        <taxon>Bacillales</taxon>
        <taxon>Caryophanaceae</taxon>
        <taxon>Sporosarcina</taxon>
    </lineage>
</organism>
<feature type="binding site" evidence="2">
    <location>
        <position position="68"/>
    </location>
    <ligand>
        <name>substrate</name>
    </ligand>
</feature>
<dbReference type="Gene3D" id="3.40.50.1240">
    <property type="entry name" value="Phosphoglycerate mutase-like"/>
    <property type="match status" value="1"/>
</dbReference>
<reference evidence="3 4" key="1">
    <citation type="submission" date="2011-04" db="EMBL/GenBank/DDBJ databases">
        <authorList>
            <person name="Muzny D."/>
            <person name="Qin X."/>
            <person name="Deng J."/>
            <person name="Jiang H."/>
            <person name="Liu Y."/>
            <person name="Qu J."/>
            <person name="Song X.-Z."/>
            <person name="Zhang L."/>
            <person name="Thornton R."/>
            <person name="Coyle M."/>
            <person name="Francisco L."/>
            <person name="Jackson L."/>
            <person name="Javaid M."/>
            <person name="Korchina V."/>
            <person name="Kovar C."/>
            <person name="Mata R."/>
            <person name="Mathew T."/>
            <person name="Ngo R."/>
            <person name="Nguyen L."/>
            <person name="Nguyen N."/>
            <person name="Okwuonu G."/>
            <person name="Ongeri F."/>
            <person name="Pham C."/>
            <person name="Simmons D."/>
            <person name="Wilczek-Boney K."/>
            <person name="Hale W."/>
            <person name="Jakkamsetti A."/>
            <person name="Pham P."/>
            <person name="Ruth R."/>
            <person name="San Lucas F."/>
            <person name="Warren J."/>
            <person name="Zhang J."/>
            <person name="Zhao Z."/>
            <person name="Zhou C."/>
            <person name="Zhu D."/>
            <person name="Lee S."/>
            <person name="Bess C."/>
            <person name="Blankenburg K."/>
            <person name="Forbes L."/>
            <person name="Fu Q."/>
            <person name="Gubbala S."/>
            <person name="Hirani K."/>
            <person name="Jayaseelan J.C."/>
            <person name="Lara F."/>
            <person name="Munidasa M."/>
            <person name="Palculict T."/>
            <person name="Patil S."/>
            <person name="Pu L.-L."/>
            <person name="Saada N."/>
            <person name="Tang L."/>
            <person name="Weissenberger G."/>
            <person name="Zhu Y."/>
            <person name="Hemphill L."/>
            <person name="Shang Y."/>
            <person name="Youmans B."/>
            <person name="Ayvaz T."/>
            <person name="Ross M."/>
            <person name="Santibanez J."/>
            <person name="Aqrawi P."/>
            <person name="Gross S."/>
            <person name="Joshi V."/>
            <person name="Fowler G."/>
            <person name="Nazareth L."/>
            <person name="Reid J."/>
            <person name="Worley K."/>
            <person name="Petrosino J."/>
            <person name="Highlander S."/>
            <person name="Gibbs R."/>
        </authorList>
    </citation>
    <scope>NUCLEOTIDE SEQUENCE [LARGE SCALE GENOMIC DNA]</scope>
    <source>
        <strain evidence="3 4">2681</strain>
    </source>
</reference>
<dbReference type="eggNOG" id="COG0406">
    <property type="taxonomic scope" value="Bacteria"/>
</dbReference>
<dbReference type="InterPro" id="IPR050275">
    <property type="entry name" value="PGM_Phosphatase"/>
</dbReference>